<dbReference type="AlphaFoldDB" id="A0A2W5KFI4"/>
<reference evidence="6 7" key="1">
    <citation type="submission" date="2017-08" db="EMBL/GenBank/DDBJ databases">
        <title>Infants hospitalized years apart are colonized by the same room-sourced microbial strains.</title>
        <authorList>
            <person name="Brooks B."/>
            <person name="Olm M.R."/>
            <person name="Firek B.A."/>
            <person name="Baker R."/>
            <person name="Thomas B.C."/>
            <person name="Morowitz M.J."/>
            <person name="Banfield J.F."/>
        </authorList>
    </citation>
    <scope>NUCLEOTIDE SEQUENCE [LARGE SCALE GENOMIC DNA]</scope>
    <source>
        <strain evidence="6">S2_005_003_R2_43</strain>
    </source>
</reference>
<gene>
    <name evidence="6" type="ORF">DI565_13645</name>
</gene>
<dbReference type="Gene3D" id="3.40.30.10">
    <property type="entry name" value="Glutaredoxin"/>
    <property type="match status" value="1"/>
</dbReference>
<evidence type="ECO:0000256" key="4">
    <source>
        <dbReference type="PIRSR" id="PIRSR603782-2"/>
    </source>
</evidence>
<feature type="binding site" evidence="3">
    <location>
        <position position="94"/>
    </location>
    <ligand>
        <name>Cu cation</name>
        <dbReference type="ChEBI" id="CHEBI:23378"/>
    </ligand>
</feature>
<dbReference type="SUPFAM" id="SSF52833">
    <property type="entry name" value="Thioredoxin-like"/>
    <property type="match status" value="1"/>
</dbReference>
<evidence type="ECO:0000259" key="5">
    <source>
        <dbReference type="PROSITE" id="PS51352"/>
    </source>
</evidence>
<evidence type="ECO:0000256" key="1">
    <source>
        <dbReference type="ARBA" id="ARBA00010996"/>
    </source>
</evidence>
<evidence type="ECO:0000313" key="6">
    <source>
        <dbReference type="EMBL" id="PZQ13585.1"/>
    </source>
</evidence>
<dbReference type="PROSITE" id="PS51352">
    <property type="entry name" value="THIOREDOXIN_2"/>
    <property type="match status" value="1"/>
</dbReference>
<comment type="caution">
    <text evidence="6">The sequence shown here is derived from an EMBL/GenBank/DDBJ whole genome shotgun (WGS) entry which is preliminary data.</text>
</comment>
<evidence type="ECO:0000256" key="3">
    <source>
        <dbReference type="PIRSR" id="PIRSR603782-1"/>
    </source>
</evidence>
<proteinExistence type="inferred from homology"/>
<feature type="binding site" evidence="3">
    <location>
        <position position="98"/>
    </location>
    <ligand>
        <name>Cu cation</name>
        <dbReference type="ChEBI" id="CHEBI:23378"/>
    </ligand>
</feature>
<dbReference type="InterPro" id="IPR003782">
    <property type="entry name" value="SCO1/SenC"/>
</dbReference>
<dbReference type="Proteomes" id="UP000249577">
    <property type="component" value="Unassembled WGS sequence"/>
</dbReference>
<dbReference type="CDD" id="cd02968">
    <property type="entry name" value="SCO"/>
    <property type="match status" value="1"/>
</dbReference>
<dbReference type="InterPro" id="IPR013766">
    <property type="entry name" value="Thioredoxin_domain"/>
</dbReference>
<keyword evidence="3" id="KW-0479">Metal-binding</keyword>
<protein>
    <recommendedName>
        <fullName evidence="5">Thioredoxin domain-containing protein</fullName>
    </recommendedName>
</protein>
<dbReference type="InterPro" id="IPR036249">
    <property type="entry name" value="Thioredoxin-like_sf"/>
</dbReference>
<comment type="similarity">
    <text evidence="1">Belongs to the SCO1/2 family.</text>
</comment>
<keyword evidence="4" id="KW-1015">Disulfide bond</keyword>
<feature type="domain" description="Thioredoxin" evidence="5">
    <location>
        <begin position="55"/>
        <end position="214"/>
    </location>
</feature>
<accession>A0A2W5KFI4</accession>
<keyword evidence="2 3" id="KW-0186">Copper</keyword>
<name>A0A2W5KFI4_ANCNO</name>
<sequence>MRRAGRLAAAAALLLAAGGAGFIALKGSAPAPLPVLPGAAEPRAAGGHDLPFGPVRPARALPEATLRLDDGSERRLSELTTGGFTVVQLMFAGCTTTCPLQGAIFREAQALAAKEGVEARLLSVSVDALGDDPAKLAAWLRDAGATPGWRAGVPALPELGPLLDALQGRGKDYDVHDARAYLVDPDGRLVFVSEDLPSPAALVSLLREAAAARGGAPS</sequence>
<evidence type="ECO:0000313" key="7">
    <source>
        <dbReference type="Proteomes" id="UP000249577"/>
    </source>
</evidence>
<dbReference type="EMBL" id="QFPN01000007">
    <property type="protein sequence ID" value="PZQ13585.1"/>
    <property type="molecule type" value="Genomic_DNA"/>
</dbReference>
<evidence type="ECO:0000256" key="2">
    <source>
        <dbReference type="ARBA" id="ARBA00023008"/>
    </source>
</evidence>
<dbReference type="GO" id="GO:0046872">
    <property type="term" value="F:metal ion binding"/>
    <property type="evidence" value="ECO:0007669"/>
    <property type="project" value="UniProtKB-KW"/>
</dbReference>
<feature type="disulfide bond" description="Redox-active" evidence="4">
    <location>
        <begin position="94"/>
        <end position="98"/>
    </location>
</feature>
<dbReference type="Pfam" id="PF02630">
    <property type="entry name" value="SCO1-SenC"/>
    <property type="match status" value="1"/>
</dbReference>
<organism evidence="6 7">
    <name type="scientific">Ancylobacter novellus</name>
    <name type="common">Thiobacillus novellus</name>
    <dbReference type="NCBI Taxonomy" id="921"/>
    <lineage>
        <taxon>Bacteria</taxon>
        <taxon>Pseudomonadati</taxon>
        <taxon>Pseudomonadota</taxon>
        <taxon>Alphaproteobacteria</taxon>
        <taxon>Hyphomicrobiales</taxon>
        <taxon>Xanthobacteraceae</taxon>
        <taxon>Ancylobacter</taxon>
    </lineage>
</organism>